<feature type="region of interest" description="Disordered" evidence="13">
    <location>
        <begin position="622"/>
        <end position="668"/>
    </location>
</feature>
<gene>
    <name evidence="16" type="ORF">GIB67_018855</name>
</gene>
<evidence type="ECO:0000313" key="16">
    <source>
        <dbReference type="EMBL" id="KAF6165411.1"/>
    </source>
</evidence>
<evidence type="ECO:0000256" key="3">
    <source>
        <dbReference type="ARBA" id="ARBA00022771"/>
    </source>
</evidence>
<dbReference type="OrthoDB" id="9547406at2759"/>
<dbReference type="SUPFAM" id="SSF51197">
    <property type="entry name" value="Clavaminate synthase-like"/>
    <property type="match status" value="1"/>
</dbReference>
<dbReference type="EMBL" id="JACGCM010000854">
    <property type="protein sequence ID" value="KAF6165411.1"/>
    <property type="molecule type" value="Genomic_DNA"/>
</dbReference>
<keyword evidence="6" id="KW-0223">Dioxygenase</keyword>
<dbReference type="GO" id="GO:0008270">
    <property type="term" value="F:zinc ion binding"/>
    <property type="evidence" value="ECO:0007669"/>
    <property type="project" value="UniProtKB-KW"/>
</dbReference>
<keyword evidence="2" id="KW-0677">Repeat</keyword>
<evidence type="ECO:0000256" key="11">
    <source>
        <dbReference type="ARBA" id="ARBA00023242"/>
    </source>
</evidence>
<evidence type="ECO:0000256" key="12">
    <source>
        <dbReference type="PROSITE-ProRule" id="PRU00042"/>
    </source>
</evidence>
<organism evidence="16 17">
    <name type="scientific">Kingdonia uniflora</name>
    <dbReference type="NCBI Taxonomy" id="39325"/>
    <lineage>
        <taxon>Eukaryota</taxon>
        <taxon>Viridiplantae</taxon>
        <taxon>Streptophyta</taxon>
        <taxon>Embryophyta</taxon>
        <taxon>Tracheophyta</taxon>
        <taxon>Spermatophyta</taxon>
        <taxon>Magnoliopsida</taxon>
        <taxon>Ranunculales</taxon>
        <taxon>Circaeasteraceae</taxon>
        <taxon>Kingdonia</taxon>
    </lineage>
</organism>
<dbReference type="Gene3D" id="3.30.160.60">
    <property type="entry name" value="Classic Zinc Finger"/>
    <property type="match status" value="1"/>
</dbReference>
<dbReference type="PANTHER" id="PTHR10694:SF38">
    <property type="entry name" value="LYSINE-SPECIFIC DEMETHYLASE REF6"/>
    <property type="match status" value="1"/>
</dbReference>
<name>A0A7J7NDW1_9MAGN</name>
<dbReference type="PROSITE" id="PS50157">
    <property type="entry name" value="ZINC_FINGER_C2H2_2"/>
    <property type="match status" value="3"/>
</dbReference>
<evidence type="ECO:0000259" key="15">
    <source>
        <dbReference type="PROSITE" id="PS51184"/>
    </source>
</evidence>
<feature type="compositionally biased region" description="Basic and acidic residues" evidence="13">
    <location>
        <begin position="777"/>
        <end position="790"/>
    </location>
</feature>
<keyword evidence="3 12" id="KW-0863">Zinc-finger</keyword>
<feature type="compositionally biased region" description="Basic and acidic residues" evidence="13">
    <location>
        <begin position="702"/>
        <end position="715"/>
    </location>
</feature>
<evidence type="ECO:0000259" key="14">
    <source>
        <dbReference type="PROSITE" id="PS50157"/>
    </source>
</evidence>
<dbReference type="InterPro" id="IPR036236">
    <property type="entry name" value="Znf_C2H2_sf"/>
</dbReference>
<keyword evidence="7" id="KW-0560">Oxidoreductase</keyword>
<dbReference type="Proteomes" id="UP000541444">
    <property type="component" value="Unassembled WGS sequence"/>
</dbReference>
<evidence type="ECO:0000313" key="17">
    <source>
        <dbReference type="Proteomes" id="UP000541444"/>
    </source>
</evidence>
<dbReference type="Pfam" id="PF02373">
    <property type="entry name" value="JmjC"/>
    <property type="match status" value="1"/>
</dbReference>
<evidence type="ECO:0000256" key="5">
    <source>
        <dbReference type="ARBA" id="ARBA00022853"/>
    </source>
</evidence>
<evidence type="ECO:0000256" key="8">
    <source>
        <dbReference type="ARBA" id="ARBA00023004"/>
    </source>
</evidence>
<dbReference type="PROSITE" id="PS51184">
    <property type="entry name" value="JMJC"/>
    <property type="match status" value="1"/>
</dbReference>
<dbReference type="GO" id="GO:0034647">
    <property type="term" value="F:histone H3K4me/H3K4me2/H3K4me3 demethylase activity"/>
    <property type="evidence" value="ECO:0007669"/>
    <property type="project" value="TreeGrafter"/>
</dbReference>
<dbReference type="SMART" id="SM00355">
    <property type="entry name" value="ZnF_C2H2"/>
    <property type="match status" value="4"/>
</dbReference>
<dbReference type="InterPro" id="IPR013087">
    <property type="entry name" value="Znf_C2H2_type"/>
</dbReference>
<feature type="domain" description="JmjC" evidence="15">
    <location>
        <begin position="1"/>
        <end position="83"/>
    </location>
</feature>
<dbReference type="AlphaFoldDB" id="A0A7J7NDW1"/>
<feature type="compositionally biased region" description="Basic and acidic residues" evidence="13">
    <location>
        <begin position="622"/>
        <end position="631"/>
    </location>
</feature>
<comment type="caution">
    <text evidence="16">The sequence shown here is derived from an EMBL/GenBank/DDBJ whole genome shotgun (WGS) entry which is preliminary data.</text>
</comment>
<feature type="compositionally biased region" description="Basic and acidic residues" evidence="13">
    <location>
        <begin position="640"/>
        <end position="661"/>
    </location>
</feature>
<accession>A0A7J7NDW1</accession>
<feature type="domain" description="C2H2-type" evidence="14">
    <location>
        <begin position="903"/>
        <end position="929"/>
    </location>
</feature>
<reference evidence="16 17" key="1">
    <citation type="journal article" date="2020" name="IScience">
        <title>Genome Sequencing of the Endangered Kingdonia uniflora (Circaeasteraceae, Ranunculales) Reveals Potential Mechanisms of Evolutionary Specialization.</title>
        <authorList>
            <person name="Sun Y."/>
            <person name="Deng T."/>
            <person name="Zhang A."/>
            <person name="Moore M.J."/>
            <person name="Landis J.B."/>
            <person name="Lin N."/>
            <person name="Zhang H."/>
            <person name="Zhang X."/>
            <person name="Huang J."/>
            <person name="Zhang X."/>
            <person name="Sun H."/>
            <person name="Wang H."/>
        </authorList>
    </citation>
    <scope>NUCLEOTIDE SEQUENCE [LARGE SCALE GENOMIC DNA]</scope>
    <source>
        <strain evidence="16">TB1705</strain>
        <tissue evidence="16">Leaf</tissue>
    </source>
</reference>
<keyword evidence="10" id="KW-0804">Transcription</keyword>
<dbReference type="GO" id="GO:0040029">
    <property type="term" value="P:epigenetic regulation of gene expression"/>
    <property type="evidence" value="ECO:0007669"/>
    <property type="project" value="UniProtKB-ARBA"/>
</dbReference>
<feature type="region of interest" description="Disordered" evidence="13">
    <location>
        <begin position="683"/>
        <end position="812"/>
    </location>
</feature>
<keyword evidence="4" id="KW-0862">Zinc</keyword>
<dbReference type="GO" id="GO:0000785">
    <property type="term" value="C:chromatin"/>
    <property type="evidence" value="ECO:0007669"/>
    <property type="project" value="TreeGrafter"/>
</dbReference>
<sequence length="935" mass="104562">MDNLGMAVTFATLGQKTTVMSPEVFIGAGIPCCRLVQNIGEFVVTFPGAYHSGFSHGFNCGEASNIATPGWLRFAKEAAIRRACINYPPMLSHLQLLYELALTLSTRVPMSIRSGPRSSRLKEKKRREGETIVKELFVKNEIQNNELLFVLLEQGISCVVLPQNSSEIFLSSSNSRVGSERKVKPRLSLGLCSNKEPPEVPRVNTGPRNLSDLCSVKGRSSSVLSSQFSQSEYHDSCISTSIISEMNYVKESSSQRNGLLDQGLISCVTCGILSFACAAIVQPKEVAAQYLMSSDCIFFNDSEDGSESPDRCGANEIEYNSGMNGYSGNFRGQLDSDTNGLYDVPIKSGQYQVQVADQRVAVTDTETQKVQKAMSSLDLLASTYGNSSDSDEEHSDEEQVETEFHHKNDFRTCSPMSDCSLETAMRMERIGCGEENKSSNTNILIKNTNTPIVQKYDGDSSRKHIFCLEHAVEAEKQLRPFGGVDMLVLCHPEYPKIESEAKSLAEELGINYLWNEIDFRNATISDERVIRSALNDEEAIPSSRDWAVKLGINLSSSSSLGFSPLYAKQMPHNSIIHKAFGNNSPTNSPTQSKAIVKGKKGVVAGKWCGKIWMSNQVHPYLSHRDTQEKQPKRVSVRSNDAQEHSRNFNSRKKDAQEDDARNINAPPVSTLKQEIIQYTRRKTEKPVLQEKNSLIGKKRKETFREDTAKRSKSLPEEDSSSESISSPPRVRTRRSVQTNHETTKLHGKILKTTRKCDSNLKPESEGGPSTRLRRRPPKPDVDNKVKPKGEKRTKKKKAKTPATLDVATGGDETKEEEADYQCNVDGCNMGFGTKQELMLHKRNICSVKGCGKKFFSHKYLVQHKRVHIDDRPLKCPWKGCKMAFKWAWARTEHIRVHTGVRPYLCRVPGCGQTFRFVSDFSRHKRKTGHLVKGKK</sequence>
<protein>
    <recommendedName>
        <fullName evidence="18">Lysine-specific demethylase REF6</fullName>
    </recommendedName>
</protein>
<feature type="region of interest" description="Disordered" evidence="13">
    <location>
        <begin position="382"/>
        <end position="403"/>
    </location>
</feature>
<evidence type="ECO:0000256" key="2">
    <source>
        <dbReference type="ARBA" id="ARBA00022737"/>
    </source>
</evidence>
<dbReference type="SUPFAM" id="SSF57667">
    <property type="entry name" value="beta-beta-alpha zinc fingers"/>
    <property type="match status" value="2"/>
</dbReference>
<evidence type="ECO:0000256" key="9">
    <source>
        <dbReference type="ARBA" id="ARBA00023015"/>
    </source>
</evidence>
<dbReference type="InterPro" id="IPR003347">
    <property type="entry name" value="JmjC_dom"/>
</dbReference>
<dbReference type="PROSITE" id="PS00028">
    <property type="entry name" value="ZINC_FINGER_C2H2_1"/>
    <property type="match status" value="3"/>
</dbReference>
<feature type="domain" description="C2H2-type" evidence="14">
    <location>
        <begin position="843"/>
        <end position="872"/>
    </location>
</feature>
<feature type="domain" description="C2H2-type" evidence="14">
    <location>
        <begin position="873"/>
        <end position="902"/>
    </location>
</feature>
<dbReference type="FunFam" id="3.30.160.60:FF:000747">
    <property type="entry name" value="Probable lysine-specific demethylase ELF6"/>
    <property type="match status" value="1"/>
</dbReference>
<evidence type="ECO:0000256" key="13">
    <source>
        <dbReference type="SAM" id="MobiDB-lite"/>
    </source>
</evidence>
<proteinExistence type="predicted"/>
<dbReference type="GO" id="GO:0005634">
    <property type="term" value="C:nucleus"/>
    <property type="evidence" value="ECO:0007669"/>
    <property type="project" value="TreeGrafter"/>
</dbReference>
<keyword evidence="1" id="KW-0479">Metal-binding</keyword>
<evidence type="ECO:0000256" key="7">
    <source>
        <dbReference type="ARBA" id="ARBA00023002"/>
    </source>
</evidence>
<feature type="compositionally biased region" description="Basic and acidic residues" evidence="13">
    <location>
        <begin position="754"/>
        <end position="764"/>
    </location>
</feature>
<dbReference type="Gene3D" id="2.60.120.650">
    <property type="entry name" value="Cupin"/>
    <property type="match status" value="1"/>
</dbReference>
<evidence type="ECO:0000256" key="4">
    <source>
        <dbReference type="ARBA" id="ARBA00022833"/>
    </source>
</evidence>
<evidence type="ECO:0000256" key="10">
    <source>
        <dbReference type="ARBA" id="ARBA00023163"/>
    </source>
</evidence>
<keyword evidence="5" id="KW-0156">Chromatin regulator</keyword>
<evidence type="ECO:0000256" key="6">
    <source>
        <dbReference type="ARBA" id="ARBA00022964"/>
    </source>
</evidence>
<keyword evidence="17" id="KW-1185">Reference proteome</keyword>
<keyword evidence="8" id="KW-0408">Iron</keyword>
<evidence type="ECO:0000256" key="1">
    <source>
        <dbReference type="ARBA" id="ARBA00022723"/>
    </source>
</evidence>
<keyword evidence="11" id="KW-0539">Nucleus</keyword>
<dbReference type="PANTHER" id="PTHR10694">
    <property type="entry name" value="LYSINE-SPECIFIC DEMETHYLASE"/>
    <property type="match status" value="1"/>
</dbReference>
<evidence type="ECO:0008006" key="18">
    <source>
        <dbReference type="Google" id="ProtNLM"/>
    </source>
</evidence>
<feature type="compositionally biased region" description="Acidic residues" evidence="13">
    <location>
        <begin position="389"/>
        <end position="401"/>
    </location>
</feature>
<keyword evidence="9" id="KW-0805">Transcription regulation</keyword>